<dbReference type="InterPro" id="IPR001734">
    <property type="entry name" value="Na/solute_symporter"/>
</dbReference>
<comment type="similarity">
    <text evidence="2 13">Belongs to the sodium:solute symporter (SSF) (TC 2.A.21) family.</text>
</comment>
<evidence type="ECO:0000256" key="4">
    <source>
        <dbReference type="ARBA" id="ARBA00022475"/>
    </source>
</evidence>
<name>A0A6L9EAF6_9FLAO</name>
<feature type="transmembrane region" description="Helical" evidence="14">
    <location>
        <begin position="164"/>
        <end position="187"/>
    </location>
</feature>
<evidence type="ECO:0000256" key="13">
    <source>
        <dbReference type="RuleBase" id="RU362091"/>
    </source>
</evidence>
<dbReference type="EMBL" id="WXYO01000002">
    <property type="protein sequence ID" value="NAS11531.1"/>
    <property type="molecule type" value="Genomic_DNA"/>
</dbReference>
<feature type="transmembrane region" description="Helical" evidence="14">
    <location>
        <begin position="556"/>
        <end position="577"/>
    </location>
</feature>
<evidence type="ECO:0000313" key="15">
    <source>
        <dbReference type="EMBL" id="NAS11531.1"/>
    </source>
</evidence>
<feature type="transmembrane region" description="Helical" evidence="14">
    <location>
        <begin position="307"/>
        <end position="333"/>
    </location>
</feature>
<dbReference type="AlphaFoldDB" id="A0A6L9EAF6"/>
<gene>
    <name evidence="15" type="ORF">GTQ38_05930</name>
</gene>
<feature type="transmembrane region" description="Helical" evidence="14">
    <location>
        <begin position="6"/>
        <end position="25"/>
    </location>
</feature>
<evidence type="ECO:0000256" key="11">
    <source>
        <dbReference type="ARBA" id="ARBA00023201"/>
    </source>
</evidence>
<evidence type="ECO:0000256" key="8">
    <source>
        <dbReference type="ARBA" id="ARBA00023053"/>
    </source>
</evidence>
<keyword evidence="16" id="KW-1185">Reference proteome</keyword>
<dbReference type="InterPro" id="IPR038377">
    <property type="entry name" value="Na/Glc_symporter_sf"/>
</dbReference>
<keyword evidence="10 14" id="KW-0472">Membrane</keyword>
<proteinExistence type="inferred from homology"/>
<feature type="transmembrane region" description="Helical" evidence="14">
    <location>
        <begin position="465"/>
        <end position="483"/>
    </location>
</feature>
<dbReference type="GO" id="GO:0005298">
    <property type="term" value="F:proline:sodium symporter activity"/>
    <property type="evidence" value="ECO:0007669"/>
    <property type="project" value="TreeGrafter"/>
</dbReference>
<keyword evidence="11" id="KW-0739">Sodium transport</keyword>
<dbReference type="GO" id="GO:0005886">
    <property type="term" value="C:plasma membrane"/>
    <property type="evidence" value="ECO:0007669"/>
    <property type="project" value="UniProtKB-SubCell"/>
</dbReference>
<dbReference type="Pfam" id="PF00474">
    <property type="entry name" value="SSF"/>
    <property type="match status" value="1"/>
</dbReference>
<comment type="caution">
    <text evidence="15">The sequence shown here is derived from an EMBL/GenBank/DDBJ whole genome shotgun (WGS) entry which is preliminary data.</text>
</comment>
<feature type="transmembrane region" description="Helical" evidence="14">
    <location>
        <begin position="78"/>
        <end position="97"/>
    </location>
</feature>
<dbReference type="GO" id="GO:0015824">
    <property type="term" value="P:proline transport"/>
    <property type="evidence" value="ECO:0007669"/>
    <property type="project" value="TreeGrafter"/>
</dbReference>
<evidence type="ECO:0000256" key="6">
    <source>
        <dbReference type="ARBA" id="ARBA00022847"/>
    </source>
</evidence>
<accession>A0A6L9EAF6</accession>
<dbReference type="Gene3D" id="1.20.1730.10">
    <property type="entry name" value="Sodium/glucose cotransporter"/>
    <property type="match status" value="1"/>
</dbReference>
<keyword evidence="8" id="KW-0915">Sodium</keyword>
<dbReference type="RefSeq" id="WP_161434552.1">
    <property type="nucleotide sequence ID" value="NZ_WXYO01000002.1"/>
</dbReference>
<sequence length="609" mass="68734">MSLSVWDIGIVIAYVIGILALGFYLSKRSSKNLESYFLGGNKLPWYYLGLSNASGMFDISGTMWTVGILFVYGLKSAWLPWLWPVWNQVFVFVYLAIWMRRSNVMTGAEWITFRFGDGKGAKLSHIIVVIFAVISVLGFIAYFFEGIGKYCTSILPWDLAFEFLGYKISSERSYALIICGLTSLYTVKGGMHSVVATEVMQFVIMTIACVGVGIVGYNLVQAGQVEAVVPEGWNDLWFGWNLDLDWSGTPFPQVNDKIANDGFTLFGALFMLMVLKGIFASIAGPVPSYDMQRILATKTPAEAAKMSFLTVTVLFIPRYFMIIGFTVLSLVYLGPELTAMGDAIDFEKVLPLAINNFLPVGLKGLMLAGFLAAFMGTFAAFVNSAPAYIVNDIYKKYIRPGASDKRLVRLSILSSILLVMVGIFFGFNAGSLNTLILWLSSALYGGYVAANVLKWVWWRFTGHGYFWGMLFGLIASTTKLFFFPEYVDIFVFPIIFLFAMIGCIVGTYLKPLPNREQVKQFYKQTRPWGFWGPIRDEVIREDPSFMPNKDFKRDSFNIVVGIIWQLAQVVIPIYFMLRENTEMLIWSAVLILTSYLLKKYWWDKLEKNT</sequence>
<keyword evidence="4" id="KW-1003">Cell membrane</keyword>
<keyword evidence="6" id="KW-0769">Symport</keyword>
<keyword evidence="7 14" id="KW-1133">Transmembrane helix</keyword>
<evidence type="ECO:0000313" key="16">
    <source>
        <dbReference type="Proteomes" id="UP000475249"/>
    </source>
</evidence>
<evidence type="ECO:0000256" key="1">
    <source>
        <dbReference type="ARBA" id="ARBA00004651"/>
    </source>
</evidence>
<organism evidence="15 16">
    <name type="scientific">Poritiphilus flavus</name>
    <dbReference type="NCBI Taxonomy" id="2697053"/>
    <lineage>
        <taxon>Bacteria</taxon>
        <taxon>Pseudomonadati</taxon>
        <taxon>Bacteroidota</taxon>
        <taxon>Flavobacteriia</taxon>
        <taxon>Flavobacteriales</taxon>
        <taxon>Flavobacteriaceae</taxon>
        <taxon>Poritiphilus</taxon>
    </lineage>
</organism>
<feature type="transmembrane region" description="Helical" evidence="14">
    <location>
        <begin position="263"/>
        <end position="286"/>
    </location>
</feature>
<dbReference type="InterPro" id="IPR050277">
    <property type="entry name" value="Sodium:Solute_Symporter"/>
</dbReference>
<comment type="catalytic activity">
    <reaction evidence="12">
        <text>L-proline(in) + Na(+)(in) = L-proline(out) + Na(+)(out)</text>
        <dbReference type="Rhea" id="RHEA:28967"/>
        <dbReference type="ChEBI" id="CHEBI:29101"/>
        <dbReference type="ChEBI" id="CHEBI:60039"/>
    </reaction>
</comment>
<feature type="transmembrane region" description="Helical" evidence="14">
    <location>
        <begin position="365"/>
        <end position="389"/>
    </location>
</feature>
<evidence type="ECO:0000256" key="3">
    <source>
        <dbReference type="ARBA" id="ARBA00022448"/>
    </source>
</evidence>
<dbReference type="Proteomes" id="UP000475249">
    <property type="component" value="Unassembled WGS sequence"/>
</dbReference>
<feature type="transmembrane region" description="Helical" evidence="14">
    <location>
        <begin position="45"/>
        <end position="72"/>
    </location>
</feature>
<evidence type="ECO:0000256" key="10">
    <source>
        <dbReference type="ARBA" id="ARBA00023136"/>
    </source>
</evidence>
<protein>
    <submittedName>
        <fullName evidence="15">Sodium:solute symporter</fullName>
    </submittedName>
</protein>
<dbReference type="GO" id="GO:0015193">
    <property type="term" value="F:L-proline transmembrane transporter activity"/>
    <property type="evidence" value="ECO:0007669"/>
    <property type="project" value="TreeGrafter"/>
</dbReference>
<evidence type="ECO:0000256" key="5">
    <source>
        <dbReference type="ARBA" id="ARBA00022692"/>
    </source>
</evidence>
<feature type="transmembrane region" description="Helical" evidence="14">
    <location>
        <begin position="410"/>
        <end position="429"/>
    </location>
</feature>
<evidence type="ECO:0000256" key="9">
    <source>
        <dbReference type="ARBA" id="ARBA00023065"/>
    </source>
</evidence>
<keyword evidence="5 14" id="KW-0812">Transmembrane</keyword>
<dbReference type="PANTHER" id="PTHR48086:SF3">
    <property type="entry name" value="SODIUM_PROLINE SYMPORTER"/>
    <property type="match status" value="1"/>
</dbReference>
<keyword evidence="3" id="KW-0813">Transport</keyword>
<feature type="transmembrane region" description="Helical" evidence="14">
    <location>
        <begin position="583"/>
        <end position="601"/>
    </location>
</feature>
<dbReference type="CDD" id="cd11477">
    <property type="entry name" value="SLC5sbd_u1"/>
    <property type="match status" value="1"/>
</dbReference>
<evidence type="ECO:0000256" key="14">
    <source>
        <dbReference type="SAM" id="Phobius"/>
    </source>
</evidence>
<keyword evidence="9" id="KW-0406">Ion transport</keyword>
<feature type="transmembrane region" description="Helical" evidence="14">
    <location>
        <begin position="489"/>
        <end position="509"/>
    </location>
</feature>
<comment type="subcellular location">
    <subcellularLocation>
        <location evidence="1">Cell membrane</location>
        <topology evidence="1">Multi-pass membrane protein</topology>
    </subcellularLocation>
</comment>
<evidence type="ECO:0000256" key="7">
    <source>
        <dbReference type="ARBA" id="ARBA00022989"/>
    </source>
</evidence>
<feature type="transmembrane region" description="Helical" evidence="14">
    <location>
        <begin position="199"/>
        <end position="220"/>
    </location>
</feature>
<evidence type="ECO:0000256" key="12">
    <source>
        <dbReference type="ARBA" id="ARBA00033708"/>
    </source>
</evidence>
<feature type="transmembrane region" description="Helical" evidence="14">
    <location>
        <begin position="435"/>
        <end position="453"/>
    </location>
</feature>
<dbReference type="PROSITE" id="PS50283">
    <property type="entry name" value="NA_SOLUT_SYMP_3"/>
    <property type="match status" value="1"/>
</dbReference>
<reference evidence="15 16" key="1">
    <citation type="submission" date="2020-01" db="EMBL/GenBank/DDBJ databases">
        <title>Bacteria diversity of Porities sp.</title>
        <authorList>
            <person name="Wang G."/>
        </authorList>
    </citation>
    <scope>NUCLEOTIDE SEQUENCE [LARGE SCALE GENOMIC DNA]</scope>
    <source>
        <strain evidence="15 16">R33</strain>
    </source>
</reference>
<feature type="transmembrane region" description="Helical" evidence="14">
    <location>
        <begin position="123"/>
        <end position="144"/>
    </location>
</feature>
<dbReference type="PANTHER" id="PTHR48086">
    <property type="entry name" value="SODIUM/PROLINE SYMPORTER-RELATED"/>
    <property type="match status" value="1"/>
</dbReference>
<evidence type="ECO:0000256" key="2">
    <source>
        <dbReference type="ARBA" id="ARBA00006434"/>
    </source>
</evidence>